<dbReference type="PROSITE" id="PS50075">
    <property type="entry name" value="CARRIER"/>
    <property type="match status" value="1"/>
</dbReference>
<gene>
    <name evidence="5" type="ORF">BJX68DRAFT_275819</name>
</gene>
<dbReference type="Gene3D" id="3.40.50.12780">
    <property type="entry name" value="N-terminal domain of ligase-like"/>
    <property type="match status" value="1"/>
</dbReference>
<accession>A0ABR4KCI5</accession>
<evidence type="ECO:0000256" key="2">
    <source>
        <dbReference type="ARBA" id="ARBA00022553"/>
    </source>
</evidence>
<dbReference type="Pfam" id="PF07993">
    <property type="entry name" value="NAD_binding_4"/>
    <property type="match status" value="1"/>
</dbReference>
<dbReference type="EMBL" id="JBFXLR010000021">
    <property type="protein sequence ID" value="KAL2849999.1"/>
    <property type="molecule type" value="Genomic_DNA"/>
</dbReference>
<evidence type="ECO:0000313" key="5">
    <source>
        <dbReference type="EMBL" id="KAL2849999.1"/>
    </source>
</evidence>
<dbReference type="InterPro" id="IPR051414">
    <property type="entry name" value="Adenylate-forming_Reductase"/>
</dbReference>
<reference evidence="5 6" key="1">
    <citation type="submission" date="2024-07" db="EMBL/GenBank/DDBJ databases">
        <title>Section-level genome sequencing and comparative genomics of Aspergillus sections Usti and Cavernicolus.</title>
        <authorList>
            <consortium name="Lawrence Berkeley National Laboratory"/>
            <person name="Nybo J.L."/>
            <person name="Vesth T.C."/>
            <person name="Theobald S."/>
            <person name="Frisvad J.C."/>
            <person name="Larsen T.O."/>
            <person name="Kjaerboelling I."/>
            <person name="Rothschild-Mancinelli K."/>
            <person name="Lyhne E.K."/>
            <person name="Kogle M.E."/>
            <person name="Barry K."/>
            <person name="Clum A."/>
            <person name="Na H."/>
            <person name="Ledsgaard L."/>
            <person name="Lin J."/>
            <person name="Lipzen A."/>
            <person name="Kuo A."/>
            <person name="Riley R."/>
            <person name="Mondo S."/>
            <person name="LaButti K."/>
            <person name="Haridas S."/>
            <person name="Pangalinan J."/>
            <person name="Salamov A.A."/>
            <person name="Simmons B.A."/>
            <person name="Magnuson J.K."/>
            <person name="Chen J."/>
            <person name="Drula E."/>
            <person name="Henrissat B."/>
            <person name="Wiebenga A."/>
            <person name="Lubbers R.J."/>
            <person name="Gomes A.C."/>
            <person name="Macurrencykelacurrency M.R."/>
            <person name="Stajich J."/>
            <person name="Grigoriev I.V."/>
            <person name="Mortensen U.H."/>
            <person name="De vries R.P."/>
            <person name="Baker S.E."/>
            <person name="Andersen M.R."/>
        </authorList>
    </citation>
    <scope>NUCLEOTIDE SEQUENCE [LARGE SCALE GENOMIC DNA]</scope>
    <source>
        <strain evidence="5 6">CBS 756.74</strain>
    </source>
</reference>
<dbReference type="PANTHER" id="PTHR43439">
    <property type="entry name" value="PHENYLACETATE-COENZYME A LIGASE"/>
    <property type="match status" value="1"/>
</dbReference>
<dbReference type="SUPFAM" id="SSF47336">
    <property type="entry name" value="ACP-like"/>
    <property type="match status" value="1"/>
</dbReference>
<evidence type="ECO:0000313" key="6">
    <source>
        <dbReference type="Proteomes" id="UP001610444"/>
    </source>
</evidence>
<dbReference type="PROSITE" id="PS00455">
    <property type="entry name" value="AMP_BINDING"/>
    <property type="match status" value="1"/>
</dbReference>
<dbReference type="InterPro" id="IPR020845">
    <property type="entry name" value="AMP-binding_CS"/>
</dbReference>
<organism evidence="5 6">
    <name type="scientific">Aspergillus pseudodeflectus</name>
    <dbReference type="NCBI Taxonomy" id="176178"/>
    <lineage>
        <taxon>Eukaryota</taxon>
        <taxon>Fungi</taxon>
        <taxon>Dikarya</taxon>
        <taxon>Ascomycota</taxon>
        <taxon>Pezizomycotina</taxon>
        <taxon>Eurotiomycetes</taxon>
        <taxon>Eurotiomycetidae</taxon>
        <taxon>Eurotiales</taxon>
        <taxon>Aspergillaceae</taxon>
        <taxon>Aspergillus</taxon>
        <taxon>Aspergillus subgen. Nidulantes</taxon>
    </lineage>
</organism>
<dbReference type="SUPFAM" id="SSF51735">
    <property type="entry name" value="NAD(P)-binding Rossmann-fold domains"/>
    <property type="match status" value="1"/>
</dbReference>
<dbReference type="Gene3D" id="3.40.50.720">
    <property type="entry name" value="NAD(P)-binding Rossmann-like Domain"/>
    <property type="match status" value="1"/>
</dbReference>
<dbReference type="Proteomes" id="UP001610444">
    <property type="component" value="Unassembled WGS sequence"/>
</dbReference>
<dbReference type="InterPro" id="IPR000873">
    <property type="entry name" value="AMP-dep_synth/lig_dom"/>
</dbReference>
<name>A0ABR4KCI5_9EURO</name>
<feature type="domain" description="Carrier" evidence="4">
    <location>
        <begin position="591"/>
        <end position="667"/>
    </location>
</feature>
<dbReference type="InterPro" id="IPR013120">
    <property type="entry name" value="FAR_NAD-bd"/>
</dbReference>
<keyword evidence="1" id="KW-0596">Phosphopantetheine</keyword>
<dbReference type="InterPro" id="IPR009081">
    <property type="entry name" value="PP-bd_ACP"/>
</dbReference>
<dbReference type="SUPFAM" id="SSF56801">
    <property type="entry name" value="Acetyl-CoA synthetase-like"/>
    <property type="match status" value="1"/>
</dbReference>
<dbReference type="InterPro" id="IPR036291">
    <property type="entry name" value="NAD(P)-bd_dom_sf"/>
</dbReference>
<proteinExistence type="predicted"/>
<dbReference type="Gene3D" id="1.10.1200.10">
    <property type="entry name" value="ACP-like"/>
    <property type="match status" value="1"/>
</dbReference>
<protein>
    <recommendedName>
        <fullName evidence="4">Carrier domain-containing protein</fullName>
    </recommendedName>
</protein>
<dbReference type="RefSeq" id="XP_070899081.1">
    <property type="nucleotide sequence ID" value="XM_071047932.1"/>
</dbReference>
<dbReference type="InterPro" id="IPR036736">
    <property type="entry name" value="ACP-like_sf"/>
</dbReference>
<dbReference type="InterPro" id="IPR042099">
    <property type="entry name" value="ANL_N_sf"/>
</dbReference>
<dbReference type="Pfam" id="PF00501">
    <property type="entry name" value="AMP-binding"/>
    <property type="match status" value="1"/>
</dbReference>
<keyword evidence="2" id="KW-0597">Phosphoprotein</keyword>
<dbReference type="GeneID" id="98163096"/>
<feature type="region of interest" description="Disordered" evidence="3">
    <location>
        <begin position="978"/>
        <end position="1009"/>
    </location>
</feature>
<dbReference type="PANTHER" id="PTHR43439:SF2">
    <property type="entry name" value="ENZYME, PUTATIVE (JCVI)-RELATED"/>
    <property type="match status" value="1"/>
</dbReference>
<sequence length="1144" mass="125192">MPPNNSSPSDEDLLPTLISSLATKYPQTLWAEYPTSPTSYNLGFTQITYAQFANAINNCAHFLAETLGRSDTGEPLAWLAPNDPRCAVANVAAMRAGFKIFLISERNSVAANYKLFDEVQCSIILTTSLAFAPVQATKTGDGKGLGDGSRKQLVVIELPSLETLLTETRPEYPFHKTLSASASEVALVVHTSGSTGFPKPMFITHEFLAKTMRNFRITAPEGYITQTSLIEKKRCVCFLPIGHPAGITFTLLLPLTTQCSIILPLPHIPPSGDALVEILRHTSADWAALAPLTLETISKNTSLLDSLNSNLETLVFSGGSLPKVFGDEISQRTRLKLLSFLGSSETGPLQAIYRSGYDFVNDWNYLQFPEELGARFDLVPDRGSRHGREGQAERDEDGGVYELIFTKTLATAPYQAVFASYPDLTEFQTKDLFTKHSSIPNLWTHASRSDDVIVFLNGEKVNPVDFESRVCRHPTVAAALMFGEKRFEAGVLVELVDSQKKGDLSVAERARVVKDIWPVIEDANAILPAYARVDEAHILFTEVGKPVLRTLKGTVRRAATLELHKEAIEMVYTDVEEMEGAIPGQLRRAIGSEVEVQELVRRAVQETMKIDEMEMTEDFFSRGMDSLQVLRLVRHLRGSTALTGITPSMVYLNASISALVSAIYQLAQNKQISEQQKQEDQLNTRREILQRHLDAIDALDTKPSSSQRSKNEGKVVLVTGSTGTIGSYILSVLLDREDIDHIYCLNRSLDSETLQREHNAHQDPNLPITFPESKVTFLTVDLAQPILGLDGAVYEALRDRATHIIHNAWKVDFNLPLQAFEPQLLGTVNLIRLCASASRAPTIVLISSVSAVMNFSSTFSYQSTNQTPIPESIIEDISAPASAGYAESKYIGERLLSHAAERLGFSAKIIRLGQIAGAAKSPGSWNAADWVPALVLGSTGLGAIPDALDGGVDGGGVIDWVPVDSIAEVIVDIGVHYDSQHGPRSDSNSGDRAPRDADTSTGSGDVSIFHPLNPHGTTWSSLLPSIISVLEFQLRPGSHHDQSQRKRAIEVVSPAEWLSRLRAAARQSLSTSDGGENLPVSRNPALRLLEFFSQRLAGVNAGPETKVWETGNAKRVSKALRGVQAIDGELMGRWVEQWVLGMKE</sequence>
<evidence type="ECO:0000259" key="4">
    <source>
        <dbReference type="PROSITE" id="PS50075"/>
    </source>
</evidence>
<comment type="caution">
    <text evidence="5">The sequence shown here is derived from an EMBL/GenBank/DDBJ whole genome shotgun (WGS) entry which is preliminary data.</text>
</comment>
<evidence type="ECO:0000256" key="3">
    <source>
        <dbReference type="SAM" id="MobiDB-lite"/>
    </source>
</evidence>
<dbReference type="Pfam" id="PF00550">
    <property type="entry name" value="PP-binding"/>
    <property type="match status" value="1"/>
</dbReference>
<keyword evidence="6" id="KW-1185">Reference proteome</keyword>
<evidence type="ECO:0000256" key="1">
    <source>
        <dbReference type="ARBA" id="ARBA00022450"/>
    </source>
</evidence>
<dbReference type="Pfam" id="PF23562">
    <property type="entry name" value="AMP-binding_C_3"/>
    <property type="match status" value="1"/>
</dbReference>